<sequence>MGGKTLPVYVLVDLGDPDRPDVTTSINAFCQTFVQDLRTDPDLADQVRLSIAHFGETLSSCLSNVLVKDAADRTLPAGGPRSYAIAFHMIASWITADRDRLRSSEPDVPVAHPLVLVLTPRPPVPTDEWRSDFARLTKMHPQIVVEPIALYEGHPWSDALRYPLEGRHALTPRESQDPAPAALAAVREYAALPPPSPHPRRTVAPPPPAPDWEGSFTRYRIGEPGAAAAVKPRPDPSEWDRRDTVLDGVYIRDDLDQDRVQLRAASVRGLAHRFAGTVRQDEYAFRRTDDGRHLVLAVADGVSSGRLSHQAAALVCRLGTKLVAASLAVKPPEELDWTAVMLQLSQEIRRIAAGLLQIAEPTHDEVVEQMAATALFGVLELRPPDGGNDLVAHVAAVGDSSAWVLRADGWEPLQAVKNSDGVVATSVTRALPLRSVKAEVTARPVIVGRGEALVLMSDGVGDPMMDGTGPVGRVLAEAWRRPPAPLDFAAQVDFLRKTHDDDRTVVAAWVE</sequence>
<evidence type="ECO:0000313" key="2">
    <source>
        <dbReference type="EMBL" id="GAA4249104.1"/>
    </source>
</evidence>
<name>A0ABP8D796_9ACTN</name>
<dbReference type="InterPro" id="IPR001932">
    <property type="entry name" value="PPM-type_phosphatase-like_dom"/>
</dbReference>
<dbReference type="InterPro" id="IPR036457">
    <property type="entry name" value="PPM-type-like_dom_sf"/>
</dbReference>
<reference evidence="3" key="1">
    <citation type="journal article" date="2019" name="Int. J. Syst. Evol. Microbiol.">
        <title>The Global Catalogue of Microorganisms (GCM) 10K type strain sequencing project: providing services to taxonomists for standard genome sequencing and annotation.</title>
        <authorList>
            <consortium name="The Broad Institute Genomics Platform"/>
            <consortium name="The Broad Institute Genome Sequencing Center for Infectious Disease"/>
            <person name="Wu L."/>
            <person name="Ma J."/>
        </authorList>
    </citation>
    <scope>NUCLEOTIDE SEQUENCE [LARGE SCALE GENOMIC DNA]</scope>
    <source>
        <strain evidence="3">JCM 17441</strain>
    </source>
</reference>
<dbReference type="PROSITE" id="PS51746">
    <property type="entry name" value="PPM_2"/>
    <property type="match status" value="1"/>
</dbReference>
<protein>
    <recommendedName>
        <fullName evidence="1">PPM-type phosphatase domain-containing protein</fullName>
    </recommendedName>
</protein>
<gene>
    <name evidence="2" type="ORF">GCM10022255_031710</name>
</gene>
<comment type="caution">
    <text evidence="2">The sequence shown here is derived from an EMBL/GenBank/DDBJ whole genome shotgun (WGS) entry which is preliminary data.</text>
</comment>
<feature type="domain" description="PPM-type phosphatase" evidence="1">
    <location>
        <begin position="261"/>
        <end position="510"/>
    </location>
</feature>
<organism evidence="2 3">
    <name type="scientific">Dactylosporangium darangshiense</name>
    <dbReference type="NCBI Taxonomy" id="579108"/>
    <lineage>
        <taxon>Bacteria</taxon>
        <taxon>Bacillati</taxon>
        <taxon>Actinomycetota</taxon>
        <taxon>Actinomycetes</taxon>
        <taxon>Micromonosporales</taxon>
        <taxon>Micromonosporaceae</taxon>
        <taxon>Dactylosporangium</taxon>
    </lineage>
</organism>
<accession>A0ABP8D796</accession>
<evidence type="ECO:0000313" key="3">
    <source>
        <dbReference type="Proteomes" id="UP001500620"/>
    </source>
</evidence>
<evidence type="ECO:0000259" key="1">
    <source>
        <dbReference type="PROSITE" id="PS51746"/>
    </source>
</evidence>
<dbReference type="SMART" id="SM00332">
    <property type="entry name" value="PP2Cc"/>
    <property type="match status" value="1"/>
</dbReference>
<dbReference type="Proteomes" id="UP001500620">
    <property type="component" value="Unassembled WGS sequence"/>
</dbReference>
<dbReference type="Pfam" id="PF13672">
    <property type="entry name" value="PP2C_2"/>
    <property type="match status" value="1"/>
</dbReference>
<keyword evidence="3" id="KW-1185">Reference proteome</keyword>
<proteinExistence type="predicted"/>
<dbReference type="EMBL" id="BAABAT010000007">
    <property type="protein sequence ID" value="GAA4249104.1"/>
    <property type="molecule type" value="Genomic_DNA"/>
</dbReference>
<dbReference type="RefSeq" id="WP_345127336.1">
    <property type="nucleotide sequence ID" value="NZ_BAABAT010000007.1"/>
</dbReference>
<dbReference type="Gene3D" id="3.60.40.10">
    <property type="entry name" value="PPM-type phosphatase domain"/>
    <property type="match status" value="1"/>
</dbReference>
<dbReference type="SUPFAM" id="SSF81606">
    <property type="entry name" value="PP2C-like"/>
    <property type="match status" value="1"/>
</dbReference>